<feature type="domain" description="ImpA N-terminal" evidence="1">
    <location>
        <begin position="7"/>
        <end position="130"/>
    </location>
</feature>
<dbReference type="InterPro" id="IPR017740">
    <property type="entry name" value="TssA-like"/>
</dbReference>
<organism evidence="2 3">
    <name type="scientific">Pantoea piersonii</name>
    <dbReference type="NCBI Taxonomy" id="2364647"/>
    <lineage>
        <taxon>Bacteria</taxon>
        <taxon>Pseudomonadati</taxon>
        <taxon>Pseudomonadota</taxon>
        <taxon>Gammaproteobacteria</taxon>
        <taxon>Enterobacterales</taxon>
        <taxon>Erwiniaceae</taxon>
        <taxon>Pantoea</taxon>
    </lineage>
</organism>
<geneLocation type="plasmid" evidence="2 3">
    <name>pGABEKP28_2</name>
</geneLocation>
<dbReference type="Proteomes" id="UP001211544">
    <property type="component" value="Plasmid pGABEKP28_2"/>
</dbReference>
<dbReference type="PANTHER" id="PTHR37951:SF1">
    <property type="entry name" value="TYPE VI SECRETION SYSTEM COMPONENT TSSA1"/>
    <property type="match status" value="1"/>
</dbReference>
<name>A0AAJ5UCI1_9GAMM</name>
<evidence type="ECO:0000259" key="1">
    <source>
        <dbReference type="Pfam" id="PF06812"/>
    </source>
</evidence>
<reference evidence="2 3" key="1">
    <citation type="journal article" date="2022" name="J Glob Antimicrob Resist">
        <title>First complete genome of a multidrug resistant strain of the novel human pathogen Kalamiella piersonii (GABEKP28) identified in human saliva.</title>
        <authorList>
            <person name="McDonagh F."/>
            <person name="Singh N.K."/>
            <person name="Venkateswaran K."/>
            <person name="Lonappan A.M."/>
            <person name="Hallahan B."/>
            <person name="Tuohy A."/>
            <person name="Burke L."/>
            <person name="Kovarova A."/>
            <person name="Miliotis G."/>
        </authorList>
    </citation>
    <scope>NUCLEOTIDE SEQUENCE [LARGE SCALE GENOMIC DNA]</scope>
    <source>
        <strain evidence="2 3">GABEKP28</strain>
    </source>
</reference>
<dbReference type="KEGG" id="kpie:N5580_20925"/>
<dbReference type="EMBL" id="CP104760">
    <property type="protein sequence ID" value="WBG93425.1"/>
    <property type="molecule type" value="Genomic_DNA"/>
</dbReference>
<protein>
    <submittedName>
        <fullName evidence="2">Type VI secretion system protein TssA</fullName>
    </submittedName>
</protein>
<dbReference type="Pfam" id="PF06812">
    <property type="entry name" value="ImpA_N"/>
    <property type="match status" value="1"/>
</dbReference>
<evidence type="ECO:0000313" key="2">
    <source>
        <dbReference type="EMBL" id="WBG93425.1"/>
    </source>
</evidence>
<gene>
    <name evidence="2" type="primary">tssA</name>
    <name evidence="2" type="ORF">N5580_20925</name>
</gene>
<sequence length="336" mass="36619">MNPESLLSPLRDDAPCGDNLEYDAQFMALEQACVGKSEQQFGSTIIPAEAPDWQAVEKAALALHARTRDVRVMLILTEAWTHIRGLEGFAQGVTLLTQALERYWLSLYPPLEYDGEPDPLLRINALSALSGHSNLINALRQCWLIKSSTGEIALRDAVALADGSKSDIPDFPGGLARLRDEFAAPDHPGVGALQTLAQQLPLLRDTLTLHLSPGDLPDLSVVEKIVALLLPLCPARPVAAVEAVEEAGDDEIAAAGQQTAPAQIAWHQAALHSRADVELMLEKIKTYFHQHEPSHPAPIMLERVQRLIQMDFMNIIRDLAPEAVSQLNGVFGQPGQ</sequence>
<accession>A0AAJ5UCI1</accession>
<keyword evidence="3" id="KW-1185">Reference proteome</keyword>
<proteinExistence type="predicted"/>
<dbReference type="NCBIfam" id="TIGR03363">
    <property type="entry name" value="VI_chp_8"/>
    <property type="match status" value="1"/>
</dbReference>
<dbReference type="PANTHER" id="PTHR37951">
    <property type="entry name" value="CYTOPLASMIC PROTEIN-RELATED"/>
    <property type="match status" value="1"/>
</dbReference>
<dbReference type="RefSeq" id="WP_269950701.1">
    <property type="nucleotide sequence ID" value="NZ_CP104760.1"/>
</dbReference>
<dbReference type="InterPro" id="IPR010657">
    <property type="entry name" value="ImpA_N"/>
</dbReference>
<keyword evidence="2" id="KW-0614">Plasmid</keyword>
<dbReference type="AlphaFoldDB" id="A0AAJ5UCI1"/>
<evidence type="ECO:0000313" key="3">
    <source>
        <dbReference type="Proteomes" id="UP001211544"/>
    </source>
</evidence>